<dbReference type="OrthoDB" id="428577at2759"/>
<feature type="non-terminal residue" evidence="2">
    <location>
        <position position="1"/>
    </location>
</feature>
<sequence>VPIYTLRRDLRTVSAIWQEYDEGLDGHPSVRSLESRYGARWRRMVKERVFFGRRNVFYEAV</sequence>
<dbReference type="InterPro" id="IPR052146">
    <property type="entry name" value="HOT1"/>
</dbReference>
<dbReference type="AlphaFoldDB" id="A0A4P9W5G4"/>
<dbReference type="InterPro" id="IPR022210">
    <property type="entry name" value="TF_GCR1-like"/>
</dbReference>
<organism evidence="2 3">
    <name type="scientific">Blyttiomyces helicus</name>
    <dbReference type="NCBI Taxonomy" id="388810"/>
    <lineage>
        <taxon>Eukaryota</taxon>
        <taxon>Fungi</taxon>
        <taxon>Fungi incertae sedis</taxon>
        <taxon>Chytridiomycota</taxon>
        <taxon>Chytridiomycota incertae sedis</taxon>
        <taxon>Chytridiomycetes</taxon>
        <taxon>Chytridiomycetes incertae sedis</taxon>
        <taxon>Blyttiomyces</taxon>
    </lineage>
</organism>
<gene>
    <name evidence="2" type="ORF">BDK51DRAFT_10965</name>
</gene>
<feature type="domain" description="Transcription activator GCR1-like" evidence="1">
    <location>
        <begin position="4"/>
        <end position="61"/>
    </location>
</feature>
<evidence type="ECO:0000313" key="2">
    <source>
        <dbReference type="EMBL" id="RKO86545.1"/>
    </source>
</evidence>
<dbReference type="GO" id="GO:0000978">
    <property type="term" value="F:RNA polymerase II cis-regulatory region sequence-specific DNA binding"/>
    <property type="evidence" value="ECO:0007669"/>
    <property type="project" value="TreeGrafter"/>
</dbReference>
<dbReference type="GO" id="GO:0000981">
    <property type="term" value="F:DNA-binding transcription factor activity, RNA polymerase II-specific"/>
    <property type="evidence" value="ECO:0007669"/>
    <property type="project" value="TreeGrafter"/>
</dbReference>
<dbReference type="PANTHER" id="PTHR37784:SF2">
    <property type="entry name" value="HIGH-OSMOLARITY-INDUCED TRANSCRIPTION PROTEIN 1"/>
    <property type="match status" value="1"/>
</dbReference>
<reference evidence="3" key="1">
    <citation type="journal article" date="2018" name="Nat. Microbiol.">
        <title>Leveraging single-cell genomics to expand the fungal tree of life.</title>
        <authorList>
            <person name="Ahrendt S.R."/>
            <person name="Quandt C.A."/>
            <person name="Ciobanu D."/>
            <person name="Clum A."/>
            <person name="Salamov A."/>
            <person name="Andreopoulos B."/>
            <person name="Cheng J.F."/>
            <person name="Woyke T."/>
            <person name="Pelin A."/>
            <person name="Henrissat B."/>
            <person name="Reynolds N.K."/>
            <person name="Benny G.L."/>
            <person name="Smith M.E."/>
            <person name="James T.Y."/>
            <person name="Grigoriev I.V."/>
        </authorList>
    </citation>
    <scope>NUCLEOTIDE SEQUENCE [LARGE SCALE GENOMIC DNA]</scope>
</reference>
<dbReference type="Proteomes" id="UP000269721">
    <property type="component" value="Unassembled WGS sequence"/>
</dbReference>
<dbReference type="PANTHER" id="PTHR37784">
    <property type="entry name" value="PROTEIN MSN1"/>
    <property type="match status" value="1"/>
</dbReference>
<evidence type="ECO:0000259" key="1">
    <source>
        <dbReference type="Pfam" id="PF12550"/>
    </source>
</evidence>
<feature type="non-terminal residue" evidence="2">
    <location>
        <position position="61"/>
    </location>
</feature>
<accession>A0A4P9W5G4</accession>
<name>A0A4P9W5G4_9FUNG</name>
<dbReference type="EMBL" id="KZ998105">
    <property type="protein sequence ID" value="RKO86545.1"/>
    <property type="molecule type" value="Genomic_DNA"/>
</dbReference>
<evidence type="ECO:0000313" key="3">
    <source>
        <dbReference type="Proteomes" id="UP000269721"/>
    </source>
</evidence>
<dbReference type="GO" id="GO:0060963">
    <property type="term" value="P:positive regulation of ribosomal protein gene transcription by RNA polymerase II"/>
    <property type="evidence" value="ECO:0007669"/>
    <property type="project" value="TreeGrafter"/>
</dbReference>
<proteinExistence type="predicted"/>
<protein>
    <submittedName>
        <fullName evidence="2">Transcriptional activator of glycolytic enzymes-domain-containing protein</fullName>
    </submittedName>
</protein>
<dbReference type="Pfam" id="PF12550">
    <property type="entry name" value="GCR1_C"/>
    <property type="match status" value="1"/>
</dbReference>
<keyword evidence="3" id="KW-1185">Reference proteome</keyword>